<dbReference type="PROSITE" id="PS50893">
    <property type="entry name" value="ABC_TRANSPORTER_2"/>
    <property type="match status" value="1"/>
</dbReference>
<keyword evidence="3 9" id="KW-0812">Transmembrane</keyword>
<dbReference type="InterPro" id="IPR050352">
    <property type="entry name" value="ABCG_transporters"/>
</dbReference>
<comment type="subcellular location">
    <subcellularLocation>
        <location evidence="1">Membrane</location>
        <topology evidence="1">Multi-pass membrane protein</topology>
    </subcellularLocation>
</comment>
<evidence type="ECO:0000256" key="8">
    <source>
        <dbReference type="SAM" id="MobiDB-lite"/>
    </source>
</evidence>
<feature type="region of interest" description="Disordered" evidence="8">
    <location>
        <begin position="988"/>
        <end position="1013"/>
    </location>
</feature>
<dbReference type="PANTHER" id="PTHR48041:SF91">
    <property type="entry name" value="ABC TRANSPORTER G FAMILY MEMBER 28"/>
    <property type="match status" value="1"/>
</dbReference>
<feature type="compositionally biased region" description="Gly residues" evidence="8">
    <location>
        <begin position="1551"/>
        <end position="1564"/>
    </location>
</feature>
<keyword evidence="10" id="KW-0732">Signal</keyword>
<dbReference type="OMA" id="NDEHETV"/>
<feature type="chain" id="PRO_5014451851" description="ABC transporter domain-containing protein" evidence="10">
    <location>
        <begin position="34"/>
        <end position="1571"/>
    </location>
</feature>
<dbReference type="GO" id="GO:0140359">
    <property type="term" value="F:ABC-type transporter activity"/>
    <property type="evidence" value="ECO:0007669"/>
    <property type="project" value="InterPro"/>
</dbReference>
<evidence type="ECO:0000259" key="11">
    <source>
        <dbReference type="PROSITE" id="PS50893"/>
    </source>
</evidence>
<dbReference type="Proteomes" id="UP000006906">
    <property type="component" value="Chromosome 5"/>
</dbReference>
<name>A0A2K3DT81_CHLRE</name>
<dbReference type="GO" id="GO:0016020">
    <property type="term" value="C:membrane"/>
    <property type="evidence" value="ECO:0000318"/>
    <property type="project" value="GO_Central"/>
</dbReference>
<feature type="compositionally biased region" description="Low complexity" evidence="8">
    <location>
        <begin position="1516"/>
        <end position="1527"/>
    </location>
</feature>
<evidence type="ECO:0000256" key="10">
    <source>
        <dbReference type="SAM" id="SignalP"/>
    </source>
</evidence>
<evidence type="ECO:0000256" key="1">
    <source>
        <dbReference type="ARBA" id="ARBA00004141"/>
    </source>
</evidence>
<dbReference type="InterPro" id="IPR043926">
    <property type="entry name" value="ABCG_dom"/>
</dbReference>
<dbReference type="ExpressionAtlas" id="A0A2K3DT81">
    <property type="expression patterns" value="baseline"/>
</dbReference>
<evidence type="ECO:0000256" key="9">
    <source>
        <dbReference type="SAM" id="Phobius"/>
    </source>
</evidence>
<gene>
    <name evidence="12" type="ORF">CHLRE_05g241350v5</name>
</gene>
<dbReference type="KEGG" id="cre:CHLRE_05g241350v5"/>
<feature type="region of interest" description="Disordered" evidence="8">
    <location>
        <begin position="1456"/>
        <end position="1480"/>
    </location>
</feature>
<dbReference type="InterPro" id="IPR003439">
    <property type="entry name" value="ABC_transporter-like_ATP-bd"/>
</dbReference>
<dbReference type="GO" id="GO:0005524">
    <property type="term" value="F:ATP binding"/>
    <property type="evidence" value="ECO:0007669"/>
    <property type="project" value="UniProtKB-KW"/>
</dbReference>
<organism evidence="12 13">
    <name type="scientific">Chlamydomonas reinhardtii</name>
    <name type="common">Chlamydomonas smithii</name>
    <dbReference type="NCBI Taxonomy" id="3055"/>
    <lineage>
        <taxon>Eukaryota</taxon>
        <taxon>Viridiplantae</taxon>
        <taxon>Chlorophyta</taxon>
        <taxon>core chlorophytes</taxon>
        <taxon>Chlorophyceae</taxon>
        <taxon>CS clade</taxon>
        <taxon>Chlamydomonadales</taxon>
        <taxon>Chlamydomonadaceae</taxon>
        <taxon>Chlamydomonas</taxon>
    </lineage>
</organism>
<feature type="compositionally biased region" description="Polar residues" evidence="8">
    <location>
        <begin position="992"/>
        <end position="1013"/>
    </location>
</feature>
<dbReference type="Gene3D" id="3.40.50.300">
    <property type="entry name" value="P-loop containing nucleotide triphosphate hydrolases"/>
    <property type="match status" value="1"/>
</dbReference>
<dbReference type="Pfam" id="PF00005">
    <property type="entry name" value="ABC_tran"/>
    <property type="match status" value="1"/>
</dbReference>
<feature type="transmembrane region" description="Helical" evidence="9">
    <location>
        <begin position="1108"/>
        <end position="1129"/>
    </location>
</feature>
<keyword evidence="2" id="KW-0813">Transport</keyword>
<dbReference type="InParanoid" id="A0A2K3DT81"/>
<evidence type="ECO:0000256" key="4">
    <source>
        <dbReference type="ARBA" id="ARBA00022741"/>
    </source>
</evidence>
<proteinExistence type="predicted"/>
<dbReference type="FunCoup" id="A0A2K3DT81">
    <property type="interactions" value="12"/>
</dbReference>
<evidence type="ECO:0000313" key="13">
    <source>
        <dbReference type="Proteomes" id="UP000006906"/>
    </source>
</evidence>
<feature type="transmembrane region" description="Helical" evidence="9">
    <location>
        <begin position="1150"/>
        <end position="1178"/>
    </location>
</feature>
<dbReference type="PROSITE" id="PS51257">
    <property type="entry name" value="PROKAR_LIPOPROTEIN"/>
    <property type="match status" value="1"/>
</dbReference>
<accession>A0A2K3DT81</accession>
<dbReference type="GO" id="GO:0055085">
    <property type="term" value="P:transmembrane transport"/>
    <property type="evidence" value="ECO:0000318"/>
    <property type="project" value="GO_Central"/>
</dbReference>
<feature type="transmembrane region" description="Helical" evidence="9">
    <location>
        <begin position="1329"/>
        <end position="1353"/>
    </location>
</feature>
<dbReference type="GO" id="GO:0016887">
    <property type="term" value="F:ATP hydrolysis activity"/>
    <property type="evidence" value="ECO:0007669"/>
    <property type="project" value="InterPro"/>
</dbReference>
<evidence type="ECO:0000256" key="6">
    <source>
        <dbReference type="ARBA" id="ARBA00022989"/>
    </source>
</evidence>
<feature type="transmembrane region" description="Helical" evidence="9">
    <location>
        <begin position="1220"/>
        <end position="1238"/>
    </location>
</feature>
<dbReference type="PROSITE" id="PS00211">
    <property type="entry name" value="ABC_TRANSPORTER_1"/>
    <property type="match status" value="1"/>
</dbReference>
<evidence type="ECO:0000256" key="5">
    <source>
        <dbReference type="ARBA" id="ARBA00022840"/>
    </source>
</evidence>
<feature type="compositionally biased region" description="Low complexity" evidence="8">
    <location>
        <begin position="1456"/>
        <end position="1479"/>
    </location>
</feature>
<dbReference type="InterPro" id="IPR017871">
    <property type="entry name" value="ABC_transporter-like_CS"/>
</dbReference>
<keyword evidence="5" id="KW-0067">ATP-binding</keyword>
<feature type="signal peptide" evidence="10">
    <location>
        <begin position="1"/>
        <end position="33"/>
    </location>
</feature>
<reference evidence="12 13" key="1">
    <citation type="journal article" date="2007" name="Science">
        <title>The Chlamydomonas genome reveals the evolution of key animal and plant functions.</title>
        <authorList>
            <person name="Merchant S.S."/>
            <person name="Prochnik S.E."/>
            <person name="Vallon O."/>
            <person name="Harris E.H."/>
            <person name="Karpowicz S.J."/>
            <person name="Witman G.B."/>
            <person name="Terry A."/>
            <person name="Salamov A."/>
            <person name="Fritz-Laylin L.K."/>
            <person name="Marechal-Drouard L."/>
            <person name="Marshall W.F."/>
            <person name="Qu L.H."/>
            <person name="Nelson D.R."/>
            <person name="Sanderfoot A.A."/>
            <person name="Spalding M.H."/>
            <person name="Kapitonov V.V."/>
            <person name="Ren Q."/>
            <person name="Ferris P."/>
            <person name="Lindquist E."/>
            <person name="Shapiro H."/>
            <person name="Lucas S.M."/>
            <person name="Grimwood J."/>
            <person name="Schmutz J."/>
            <person name="Cardol P."/>
            <person name="Cerutti H."/>
            <person name="Chanfreau G."/>
            <person name="Chen C.L."/>
            <person name="Cognat V."/>
            <person name="Croft M.T."/>
            <person name="Dent R."/>
            <person name="Dutcher S."/>
            <person name="Fernandez E."/>
            <person name="Fukuzawa H."/>
            <person name="Gonzalez-Ballester D."/>
            <person name="Gonzalez-Halphen D."/>
            <person name="Hallmann A."/>
            <person name="Hanikenne M."/>
            <person name="Hippler M."/>
            <person name="Inwood W."/>
            <person name="Jabbari K."/>
            <person name="Kalanon M."/>
            <person name="Kuras R."/>
            <person name="Lefebvre P.A."/>
            <person name="Lemaire S.D."/>
            <person name="Lobanov A.V."/>
            <person name="Lohr M."/>
            <person name="Manuell A."/>
            <person name="Meier I."/>
            <person name="Mets L."/>
            <person name="Mittag M."/>
            <person name="Mittelmeier T."/>
            <person name="Moroney J.V."/>
            <person name="Moseley J."/>
            <person name="Napoli C."/>
            <person name="Nedelcu A.M."/>
            <person name="Niyogi K."/>
            <person name="Novoselov S.V."/>
            <person name="Paulsen I.T."/>
            <person name="Pazour G."/>
            <person name="Purton S."/>
            <person name="Ral J.P."/>
            <person name="Riano-Pachon D.M."/>
            <person name="Riekhof W."/>
            <person name="Rymarquis L."/>
            <person name="Schroda M."/>
            <person name="Stern D."/>
            <person name="Umen J."/>
            <person name="Willows R."/>
            <person name="Wilson N."/>
            <person name="Zimmer S.L."/>
            <person name="Allmer J."/>
            <person name="Balk J."/>
            <person name="Bisova K."/>
            <person name="Chen C.J."/>
            <person name="Elias M."/>
            <person name="Gendler K."/>
            <person name="Hauser C."/>
            <person name="Lamb M.R."/>
            <person name="Ledford H."/>
            <person name="Long J.C."/>
            <person name="Minagawa J."/>
            <person name="Page M.D."/>
            <person name="Pan J."/>
            <person name="Pootakham W."/>
            <person name="Roje S."/>
            <person name="Rose A."/>
            <person name="Stahlberg E."/>
            <person name="Terauchi A.M."/>
            <person name="Yang P."/>
            <person name="Ball S."/>
            <person name="Bowler C."/>
            <person name="Dieckmann C.L."/>
            <person name="Gladyshev V.N."/>
            <person name="Green P."/>
            <person name="Jorgensen R."/>
            <person name="Mayfield S."/>
            <person name="Mueller-Roeber B."/>
            <person name="Rajamani S."/>
            <person name="Sayre R.T."/>
            <person name="Brokstein P."/>
            <person name="Dubchak I."/>
            <person name="Goodstein D."/>
            <person name="Hornick L."/>
            <person name="Huang Y.W."/>
            <person name="Jhaveri J."/>
            <person name="Luo Y."/>
            <person name="Martinez D."/>
            <person name="Ngau W.C."/>
            <person name="Otillar B."/>
            <person name="Poliakov A."/>
            <person name="Porter A."/>
            <person name="Szajkowski L."/>
            <person name="Werner G."/>
            <person name="Zhou K."/>
            <person name="Grigoriev I.V."/>
            <person name="Rokhsar D.S."/>
            <person name="Grossman A.R."/>
        </authorList>
    </citation>
    <scope>NUCLEOTIDE SEQUENCE [LARGE SCALE GENOMIC DNA]</scope>
    <source>
        <strain evidence="13">CC-503</strain>
    </source>
</reference>
<evidence type="ECO:0000313" key="12">
    <source>
        <dbReference type="EMBL" id="PNW83740.1"/>
    </source>
</evidence>
<dbReference type="FunFam" id="3.40.50.300:FF:004893">
    <property type="entry name" value="Predicted protein"/>
    <property type="match status" value="1"/>
</dbReference>
<feature type="transmembrane region" description="Helical" evidence="9">
    <location>
        <begin position="1080"/>
        <end position="1102"/>
    </location>
</feature>
<dbReference type="OrthoDB" id="1720926at2759"/>
<dbReference type="InterPro" id="IPR027417">
    <property type="entry name" value="P-loop_NTPase"/>
</dbReference>
<keyword evidence="7 9" id="KW-0472">Membrane</keyword>
<dbReference type="SUPFAM" id="SSF52540">
    <property type="entry name" value="P-loop containing nucleoside triphosphate hydrolases"/>
    <property type="match status" value="1"/>
</dbReference>
<keyword evidence="4" id="KW-0547">Nucleotide-binding</keyword>
<feature type="region of interest" description="Disordered" evidence="8">
    <location>
        <begin position="1492"/>
        <end position="1571"/>
    </location>
</feature>
<evidence type="ECO:0000256" key="3">
    <source>
        <dbReference type="ARBA" id="ARBA00022692"/>
    </source>
</evidence>
<dbReference type="InterPro" id="IPR003593">
    <property type="entry name" value="AAA+_ATPase"/>
</dbReference>
<evidence type="ECO:0000256" key="7">
    <source>
        <dbReference type="ARBA" id="ARBA00023136"/>
    </source>
</evidence>
<dbReference type="GO" id="GO:0042626">
    <property type="term" value="F:ATPase-coupled transmembrane transporter activity"/>
    <property type="evidence" value="ECO:0000318"/>
    <property type="project" value="GO_Central"/>
</dbReference>
<feature type="transmembrane region" description="Helical" evidence="9">
    <location>
        <begin position="1190"/>
        <end position="1208"/>
    </location>
</feature>
<dbReference type="RefSeq" id="XP_042924942.1">
    <property type="nucleotide sequence ID" value="XM_043062379.1"/>
</dbReference>
<dbReference type="SMART" id="SM00382">
    <property type="entry name" value="AAA"/>
    <property type="match status" value="1"/>
</dbReference>
<dbReference type="Pfam" id="PF19055">
    <property type="entry name" value="ABC2_membrane_7"/>
    <property type="match status" value="2"/>
</dbReference>
<keyword evidence="6 9" id="KW-1133">Transmembrane helix</keyword>
<sequence>MRPASAANRAAGLPSKLMLYLVLSLACLLAANAQRTCNTHSDCDGTSSKRFCNSVPFGRVNGVCEDCWKCCLFPDRFNFTATTNANGNVVAGGCSISCGCNSGSQCTANSQCARGLFCMKSGLSPTVCAPCTRCTADSMATDPAGCAAACPAGPLASVLGAAPPGGYDPDQVAAVTFWSFALAPWREVGYNRTMVKATELVALLSNESYLSKPVNASFDYNTTYMREAVRTVYSTAQLPITAAAVPLAAVAETFAAGGRATLCPKLNSSAPADALPRVTGPGCACNLTSDPAANRCPSGFRCSRSGYLALSADVLVDPVWAALGGVCVPCDAGQYCAEGVYVKPSQEAARLKHDLDCPAGSYCPSPGQIITCPAGYYCGQRAQFKTTCNYTDLISTPEALIPQDGETDIITRLKRNREPIRGNYCPEGSSKPSIVCEGGYYCPNATSQIICPAGYYCKPQSIYPVACPPVVACPEGTESPDGRPLAGLIFAFIVVGMYLLYWVTELGMWVGERIIRHLSLVARIRKNLANLGQIAGITETQTEEHKEMEKVQEAARARNEVGFQMATMKTSPWWELNENTNIRFRDVRGRMPKGKDKGGQLEGITGFFEAGKLSAIMGPSGCGKTTLILVLSGRMPAAVSVFNDEHETVALTETRYRRKLGFVPQDDILHADLTVRENLEYSARLKLPQTVPRVYRHGIIDDTLRMLGMYDKQDRLTGSVENKVISGGERKRVSIGVEIVGKPPILFMDEPTSGLDAARSSELCTLMSNLAAASKTNIIAVIHQPRYSSFILFDKLMLLAPGGKMLFQGPPTLCVPYFRILGFHFPVEENHADTLLDIVAEPKMTSDRGIRVEELPIVWHSKGEAWLHRFSNPVERFRRAVQAMLLSNRMTRIAKSAMRPQGTGAANVTTNAAETKAIASAVGEAKRPVKLLPDWSTKKHKPERDALKTGSPERNEWLAVKLTKLFPKHAEEGAAMEKQRQALEGYERGFHSETSSTPTEFSNPDTISESGSSEDMGKILLLKYPNRGDNIKDELAQTRAGHINNCDPRKWFKGWKEGIMWEFVQLRWLVHRNLVKSTRAFWPGTVVDVLLLQGAAFIVGVIQGSKWGLSAVPSNVVMAYLVLSVLSTVTHLRTFTTFRTVQLRERMSGVSVFATFFASNITDLGWIFLSPAVYFAIYYFVTLPRNSFDYFYIVGFLVCWYSSGLSYVISVSSIPQQAQLITAVILTLILGAFLHGMSPTIRSSRGTFLEVVLGISYNRWAMEASTIGEFRKYFEYKSNEIIMIYYGIGLCDMDQILIDDGNDSLSVEEALSFVTLQRDFDENYCNTSMSNACIILFCMGLGFRLIGFAQMLYQSHEQYFSILRERLWHEFDDLTKIGVVIAWVDHKRKSIITFVQKLYANHLRAIAASAGQGLKGGVSTVASKAGAGLSTVAKGAASGVMTVGSGVRSGVSTVGSGVRSGVSTVGSGVRSGVSTVGSGLSTAASGFRDVVGREGSASNKGAAGSPAGSMQRTGSAATAPPEVAAPPSRTGTGTHAGTSRFAPSGPHTSSNGGGPAGGSNGGAASGSATNV</sequence>
<protein>
    <recommendedName>
        <fullName evidence="11">ABC transporter domain-containing protein</fullName>
    </recommendedName>
</protein>
<dbReference type="PANTHER" id="PTHR48041">
    <property type="entry name" value="ABC TRANSPORTER G FAMILY MEMBER 28"/>
    <property type="match status" value="1"/>
</dbReference>
<dbReference type="EMBL" id="CM008966">
    <property type="protein sequence ID" value="PNW83740.1"/>
    <property type="molecule type" value="Genomic_DNA"/>
</dbReference>
<dbReference type="Gramene" id="PNW83740">
    <property type="protein sequence ID" value="PNW83740"/>
    <property type="gene ID" value="CHLRE_05g241350v5"/>
</dbReference>
<dbReference type="GeneID" id="5723256"/>
<keyword evidence="13" id="KW-1185">Reference proteome</keyword>
<feature type="domain" description="ABC transporter" evidence="11">
    <location>
        <begin position="582"/>
        <end position="827"/>
    </location>
</feature>
<evidence type="ECO:0000256" key="2">
    <source>
        <dbReference type="ARBA" id="ARBA00022448"/>
    </source>
</evidence>